<dbReference type="OrthoDB" id="5101741at2759"/>
<accession>A0A9P9AVL2</accession>
<protein>
    <recommendedName>
        <fullName evidence="5">PSI domain-containing protein</fullName>
    </recommendedName>
</protein>
<evidence type="ECO:0008006" key="5">
    <source>
        <dbReference type="Google" id="ProtNLM"/>
    </source>
</evidence>
<reference evidence="3 4" key="1">
    <citation type="journal article" date="2021" name="Nat. Commun.">
        <title>Genetic determinants of endophytism in the Arabidopsis root mycobiome.</title>
        <authorList>
            <person name="Mesny F."/>
            <person name="Miyauchi S."/>
            <person name="Thiergart T."/>
            <person name="Pickel B."/>
            <person name="Atanasova L."/>
            <person name="Karlsson M."/>
            <person name="Huettel B."/>
            <person name="Barry K.W."/>
            <person name="Haridas S."/>
            <person name="Chen C."/>
            <person name="Bauer D."/>
            <person name="Andreopoulos W."/>
            <person name="Pangilinan J."/>
            <person name="LaButti K."/>
            <person name="Riley R."/>
            <person name="Lipzen A."/>
            <person name="Clum A."/>
            <person name="Drula E."/>
            <person name="Henrissat B."/>
            <person name="Kohler A."/>
            <person name="Grigoriev I.V."/>
            <person name="Martin F.M."/>
            <person name="Hacquard S."/>
        </authorList>
    </citation>
    <scope>NUCLEOTIDE SEQUENCE [LARGE SCALE GENOMIC DNA]</scope>
    <source>
        <strain evidence="3 4">MPI-CAGE-CH-0241</strain>
    </source>
</reference>
<dbReference type="AlphaFoldDB" id="A0A9P9AVL2"/>
<keyword evidence="1" id="KW-0472">Membrane</keyword>
<evidence type="ECO:0000256" key="1">
    <source>
        <dbReference type="SAM" id="Phobius"/>
    </source>
</evidence>
<feature type="chain" id="PRO_5040430562" description="PSI domain-containing protein" evidence="2">
    <location>
        <begin position="31"/>
        <end position="218"/>
    </location>
</feature>
<keyword evidence="4" id="KW-1185">Reference proteome</keyword>
<comment type="caution">
    <text evidence="3">The sequence shown here is derived from an EMBL/GenBank/DDBJ whole genome shotgun (WGS) entry which is preliminary data.</text>
</comment>
<feature type="transmembrane region" description="Helical" evidence="1">
    <location>
        <begin position="139"/>
        <end position="162"/>
    </location>
</feature>
<feature type="signal peptide" evidence="2">
    <location>
        <begin position="1"/>
        <end position="30"/>
    </location>
</feature>
<sequence length="218" mass="24705">MLRPPNPNFHFWPTTTFLFSLLSITAGPIAENLEGNSPLEAMDATEFSLEEIQAYRSNFTVDDDKHEHLLRCWSRQTCDGCLNTAQCSWCPFTWSCVPNSHAFPALAPAYDENICPHWAERWEIRTRPLGCQVSTITSLTAIVSVLSTLVFIGLVFGVVVAIRRLRRFNKEHPGWLGRLRLRVGRGLQGVLRRLRRKGGEREPLLQGHRNSDAHSEGP</sequence>
<keyword evidence="2" id="KW-0732">Signal</keyword>
<dbReference type="Proteomes" id="UP000777438">
    <property type="component" value="Unassembled WGS sequence"/>
</dbReference>
<gene>
    <name evidence="3" type="ORF">B0T10DRAFT_125683</name>
</gene>
<evidence type="ECO:0000313" key="4">
    <source>
        <dbReference type="Proteomes" id="UP000777438"/>
    </source>
</evidence>
<evidence type="ECO:0000256" key="2">
    <source>
        <dbReference type="SAM" id="SignalP"/>
    </source>
</evidence>
<keyword evidence="1" id="KW-1133">Transmembrane helix</keyword>
<name>A0A9P9AVL2_9HYPO</name>
<proteinExistence type="predicted"/>
<keyword evidence="1" id="KW-0812">Transmembrane</keyword>
<dbReference type="EMBL" id="JAGPYM010000002">
    <property type="protein sequence ID" value="KAH6898983.1"/>
    <property type="molecule type" value="Genomic_DNA"/>
</dbReference>
<evidence type="ECO:0000313" key="3">
    <source>
        <dbReference type="EMBL" id="KAH6898983.1"/>
    </source>
</evidence>
<organism evidence="3 4">
    <name type="scientific">Thelonectria olida</name>
    <dbReference type="NCBI Taxonomy" id="1576542"/>
    <lineage>
        <taxon>Eukaryota</taxon>
        <taxon>Fungi</taxon>
        <taxon>Dikarya</taxon>
        <taxon>Ascomycota</taxon>
        <taxon>Pezizomycotina</taxon>
        <taxon>Sordariomycetes</taxon>
        <taxon>Hypocreomycetidae</taxon>
        <taxon>Hypocreales</taxon>
        <taxon>Nectriaceae</taxon>
        <taxon>Thelonectria</taxon>
    </lineage>
</organism>